<dbReference type="AlphaFoldDB" id="A0A2U2HFK0"/>
<feature type="transmembrane region" description="Helical" evidence="1">
    <location>
        <begin position="34"/>
        <end position="52"/>
    </location>
</feature>
<keyword evidence="1" id="KW-1133">Transmembrane helix</keyword>
<name>A0A2U2HFK0_9BURK</name>
<sequence length="132" mass="14338">MPPHAKCALYFLAAAFVALAGLTLWRAMAEQVDLWSAGYAALLLTAAAGLARRVAWGRFLASGISVLLAFAALAILVPDRDIMQGDQTLERLFGAMPPVWVSWLVIVAAAFAIPMPAVVVSLPREWFRDDLW</sequence>
<keyword evidence="1" id="KW-0812">Transmembrane</keyword>
<evidence type="ECO:0000256" key="1">
    <source>
        <dbReference type="SAM" id="Phobius"/>
    </source>
</evidence>
<organism evidence="2 3">
    <name type="scientific">Massilia glaciei</name>
    <dbReference type="NCBI Taxonomy" id="1524097"/>
    <lineage>
        <taxon>Bacteria</taxon>
        <taxon>Pseudomonadati</taxon>
        <taxon>Pseudomonadota</taxon>
        <taxon>Betaproteobacteria</taxon>
        <taxon>Burkholderiales</taxon>
        <taxon>Oxalobacteraceae</taxon>
        <taxon>Telluria group</taxon>
        <taxon>Massilia</taxon>
    </lineage>
</organism>
<feature type="transmembrane region" description="Helical" evidence="1">
    <location>
        <begin position="59"/>
        <end position="78"/>
    </location>
</feature>
<evidence type="ECO:0000313" key="2">
    <source>
        <dbReference type="EMBL" id="PWF43133.1"/>
    </source>
</evidence>
<reference evidence="2 3" key="1">
    <citation type="submission" date="2018-04" db="EMBL/GenBank/DDBJ databases">
        <title>Massilia violaceinigra sp. nov., a novel purple-pigmented bacterium isolated from Tianshan glacier, Xinjiang, China.</title>
        <authorList>
            <person name="Wang H."/>
        </authorList>
    </citation>
    <scope>NUCLEOTIDE SEQUENCE [LARGE SCALE GENOMIC DNA]</scope>
    <source>
        <strain evidence="2 3">B448-2</strain>
    </source>
</reference>
<comment type="caution">
    <text evidence="2">The sequence shown here is derived from an EMBL/GenBank/DDBJ whole genome shotgun (WGS) entry which is preliminary data.</text>
</comment>
<feature type="transmembrane region" description="Helical" evidence="1">
    <location>
        <begin position="7"/>
        <end position="28"/>
    </location>
</feature>
<gene>
    <name evidence="2" type="ORF">C7C56_021570</name>
</gene>
<evidence type="ECO:0000313" key="3">
    <source>
        <dbReference type="Proteomes" id="UP000241421"/>
    </source>
</evidence>
<keyword evidence="3" id="KW-1185">Reference proteome</keyword>
<keyword evidence="1" id="KW-0472">Membrane</keyword>
<dbReference type="Proteomes" id="UP000241421">
    <property type="component" value="Unassembled WGS sequence"/>
</dbReference>
<feature type="transmembrane region" description="Helical" evidence="1">
    <location>
        <begin position="98"/>
        <end position="122"/>
    </location>
</feature>
<protein>
    <submittedName>
        <fullName evidence="2">Uncharacterized protein</fullName>
    </submittedName>
</protein>
<proteinExistence type="predicted"/>
<dbReference type="EMBL" id="PXWF02000285">
    <property type="protein sequence ID" value="PWF43133.1"/>
    <property type="molecule type" value="Genomic_DNA"/>
</dbReference>
<accession>A0A2U2HFK0</accession>